<dbReference type="GO" id="GO:0008324">
    <property type="term" value="F:monoatomic cation transmembrane transporter activity"/>
    <property type="evidence" value="ECO:0007669"/>
    <property type="project" value="InterPro"/>
</dbReference>
<comment type="similarity">
    <text evidence="2">Belongs to the SLC41A transporter family.</text>
</comment>
<dbReference type="InterPro" id="IPR036739">
    <property type="entry name" value="SLC41_membr_dom_sf"/>
</dbReference>
<evidence type="ECO:0000313" key="13">
    <source>
        <dbReference type="Proteomes" id="UP001187531"/>
    </source>
</evidence>
<organism evidence="12 13">
    <name type="scientific">Artemia franciscana</name>
    <name type="common">Brine shrimp</name>
    <name type="synonym">Artemia sanfranciscana</name>
    <dbReference type="NCBI Taxonomy" id="6661"/>
    <lineage>
        <taxon>Eukaryota</taxon>
        <taxon>Metazoa</taxon>
        <taxon>Ecdysozoa</taxon>
        <taxon>Arthropoda</taxon>
        <taxon>Crustacea</taxon>
        <taxon>Branchiopoda</taxon>
        <taxon>Anostraca</taxon>
        <taxon>Artemiidae</taxon>
        <taxon>Artemia</taxon>
    </lineage>
</organism>
<feature type="transmembrane region" description="Helical" evidence="9">
    <location>
        <begin position="413"/>
        <end position="435"/>
    </location>
</feature>
<reference evidence="12" key="1">
    <citation type="submission" date="2023-07" db="EMBL/GenBank/DDBJ databases">
        <title>Chromosome-level genome assembly of Artemia franciscana.</title>
        <authorList>
            <person name="Jo E."/>
        </authorList>
    </citation>
    <scope>NUCLEOTIDE SEQUENCE</scope>
    <source>
        <tissue evidence="12">Whole body</tissue>
    </source>
</reference>
<dbReference type="InterPro" id="IPR006667">
    <property type="entry name" value="SLC41_membr_dom"/>
</dbReference>
<dbReference type="SUPFAM" id="SSF51197">
    <property type="entry name" value="Clavaminate synthase-like"/>
    <property type="match status" value="1"/>
</dbReference>
<feature type="transmembrane region" description="Helical" evidence="9">
    <location>
        <begin position="522"/>
        <end position="539"/>
    </location>
</feature>
<evidence type="ECO:0000256" key="3">
    <source>
        <dbReference type="ARBA" id="ARBA00022448"/>
    </source>
</evidence>
<keyword evidence="7" id="KW-0406">Ion transport</keyword>
<evidence type="ECO:0000256" key="7">
    <source>
        <dbReference type="ARBA" id="ARBA00023065"/>
    </source>
</evidence>
<protein>
    <submittedName>
        <fullName evidence="12">Uncharacterized protein</fullName>
    </submittedName>
</protein>
<keyword evidence="5" id="KW-0460">Magnesium</keyword>
<evidence type="ECO:0000256" key="5">
    <source>
        <dbReference type="ARBA" id="ARBA00022842"/>
    </source>
</evidence>
<evidence type="ECO:0000256" key="2">
    <source>
        <dbReference type="ARBA" id="ARBA00009749"/>
    </source>
</evidence>
<dbReference type="Pfam" id="PF01769">
    <property type="entry name" value="MgtE"/>
    <property type="match status" value="1"/>
</dbReference>
<dbReference type="InterPro" id="IPR026992">
    <property type="entry name" value="DIOX_N"/>
</dbReference>
<dbReference type="Gene3D" id="1.10.357.20">
    <property type="entry name" value="SLC41 divalent cation transporters, integral membrane domain"/>
    <property type="match status" value="2"/>
</dbReference>
<dbReference type="EMBL" id="JAVRJZ010000014">
    <property type="protein sequence ID" value="KAK2713968.1"/>
    <property type="molecule type" value="Genomic_DNA"/>
</dbReference>
<evidence type="ECO:0000313" key="12">
    <source>
        <dbReference type="EMBL" id="KAK2713968.1"/>
    </source>
</evidence>
<feature type="domain" description="Non-haem dioxygenase N-terminal" evidence="11">
    <location>
        <begin position="5"/>
        <end position="118"/>
    </location>
</feature>
<comment type="caution">
    <text evidence="12">The sequence shown here is derived from an EMBL/GenBank/DDBJ whole genome shotgun (WGS) entry which is preliminary data.</text>
</comment>
<feature type="transmembrane region" description="Helical" evidence="9">
    <location>
        <begin position="360"/>
        <end position="377"/>
    </location>
</feature>
<keyword evidence="13" id="KW-1185">Reference proteome</keyword>
<keyword evidence="3" id="KW-0813">Transport</keyword>
<dbReference type="FunFam" id="1.10.357.20:FF:000001">
    <property type="entry name" value="Solute carrier family 41 member 2"/>
    <property type="match status" value="1"/>
</dbReference>
<feature type="domain" description="SLC41A/MgtE integral membrane" evidence="10">
    <location>
        <begin position="371"/>
        <end position="503"/>
    </location>
</feature>
<feature type="transmembrane region" description="Helical" evidence="9">
    <location>
        <begin position="334"/>
        <end position="355"/>
    </location>
</feature>
<feature type="transmembrane region" description="Helical" evidence="9">
    <location>
        <begin position="671"/>
        <end position="692"/>
    </location>
</feature>
<evidence type="ECO:0000256" key="8">
    <source>
        <dbReference type="ARBA" id="ARBA00023136"/>
    </source>
</evidence>
<keyword evidence="6 9" id="KW-1133">Transmembrane helix</keyword>
<dbReference type="SUPFAM" id="SSF161093">
    <property type="entry name" value="MgtE membrane domain-like"/>
    <property type="match status" value="2"/>
</dbReference>
<dbReference type="InterPro" id="IPR027443">
    <property type="entry name" value="IPNS-like_sf"/>
</dbReference>
<name>A0AA88L038_ARTSF</name>
<dbReference type="Gene3D" id="2.60.120.330">
    <property type="entry name" value="B-lactam Antibiotic, Isopenicillin N Synthase, Chain"/>
    <property type="match status" value="1"/>
</dbReference>
<evidence type="ECO:0000256" key="6">
    <source>
        <dbReference type="ARBA" id="ARBA00022989"/>
    </source>
</evidence>
<evidence type="ECO:0000256" key="4">
    <source>
        <dbReference type="ARBA" id="ARBA00022692"/>
    </source>
</evidence>
<comment type="subcellular location">
    <subcellularLocation>
        <location evidence="1">Membrane</location>
        <topology evidence="1">Multi-pass membrane protein</topology>
    </subcellularLocation>
</comment>
<dbReference type="PANTHER" id="PTHR16228:SF7">
    <property type="entry name" value="SLC41A_MGTE INTEGRAL MEMBRANE DOMAIN-CONTAINING PROTEIN"/>
    <property type="match status" value="1"/>
</dbReference>
<evidence type="ECO:0000259" key="10">
    <source>
        <dbReference type="Pfam" id="PF01769"/>
    </source>
</evidence>
<feature type="transmembrane region" description="Helical" evidence="9">
    <location>
        <begin position="637"/>
        <end position="659"/>
    </location>
</feature>
<evidence type="ECO:0000256" key="9">
    <source>
        <dbReference type="SAM" id="Phobius"/>
    </source>
</evidence>
<dbReference type="InterPro" id="IPR045349">
    <property type="entry name" value="SLC41A1-3"/>
</dbReference>
<sequence length="720" mass="79097">MANLSIIDLSLLNTDGGKYSLIREIDRALRKTGAFHLTGIEEYNEAEFFKWTKWFFELSQKKKIKLEGRHDNTDTTPAGYFHIKSDKSTPKEAFGIRCIANTENGVDNPCFEGTPWPDSNAFRTSMENNHGAYLKTMRLMMSLIGQAASMDKNTWQALVELAGNSGLKIFKDLSSPPADGGDGPIYTIPFSINPSSTILTLCTNFSSSAKPQRDRNSSIQDGIIVCAGPVLESLTNGRYPHSQLWLTDRYHAEMHLNSKLDQPIKDDHLVLPLSDTLQIKSPATVWSIDTSPLETKKDLEASSEDIFIDTTGKHKISVLSLEIKESFCSMLTEVLFPFLMAGMGVVGAGLVLDIVQHWDVFQNVGTIFIMIPALLGLKGNLEMTLASRLSTQANLGHMDKKSEILLLAKTNMALVQVQAIVVGLFASLVAIIMGFSTGEVLDFNDCMLITVSAITTASTASFALGVIMMAVIYLSHKFNLNPDNVATPVAASLGDLITLGLLTAFASIFFDIHDKHNWVSPLLIVLFLLTLPIFIRISLKHVQTTEVLKYGWGPILGAMLISSAGGLILDQFIHRFDAFAVFQPVISGIGGNLVAVQASRISTWLHRYGILGHVPEKAGPVCTTPWSIYCKSGPHRVSACALLLLIMPGQLIFAIAIKYLKADEEFDVDFIFILLYVFGSFVQVCFLLFPLIKSVSLFVSSLRICGVAEGQIFLKRVEPT</sequence>
<dbReference type="GO" id="GO:0005886">
    <property type="term" value="C:plasma membrane"/>
    <property type="evidence" value="ECO:0007669"/>
    <property type="project" value="TreeGrafter"/>
</dbReference>
<keyword evidence="8 9" id="KW-0472">Membrane</keyword>
<dbReference type="Proteomes" id="UP001187531">
    <property type="component" value="Unassembled WGS sequence"/>
</dbReference>
<evidence type="ECO:0000259" key="11">
    <source>
        <dbReference type="Pfam" id="PF14226"/>
    </source>
</evidence>
<dbReference type="PANTHER" id="PTHR16228">
    <property type="entry name" value="DIVALENT CATION TRANSPORTER SOLUTE CARRIER FAMILY 41"/>
    <property type="match status" value="1"/>
</dbReference>
<accession>A0AA88L038</accession>
<dbReference type="AlphaFoldDB" id="A0AA88L038"/>
<proteinExistence type="inferred from homology"/>
<evidence type="ECO:0000256" key="1">
    <source>
        <dbReference type="ARBA" id="ARBA00004141"/>
    </source>
</evidence>
<feature type="transmembrane region" description="Helical" evidence="9">
    <location>
        <begin position="485"/>
        <end position="510"/>
    </location>
</feature>
<dbReference type="Pfam" id="PF14226">
    <property type="entry name" value="DIOX_N"/>
    <property type="match status" value="1"/>
</dbReference>
<feature type="transmembrane region" description="Helical" evidence="9">
    <location>
        <begin position="447"/>
        <end position="473"/>
    </location>
</feature>
<keyword evidence="4 9" id="KW-0812">Transmembrane</keyword>
<gene>
    <name evidence="12" type="ORF">QYM36_009757</name>
</gene>
<feature type="transmembrane region" description="Helical" evidence="9">
    <location>
        <begin position="551"/>
        <end position="569"/>
    </location>
</feature>